<accession>A0A839A7Z2</accession>
<comment type="caution">
    <text evidence="4">The sequence shown here is derived from an EMBL/GenBank/DDBJ whole genome shotgun (WGS) entry which is preliminary data.</text>
</comment>
<dbReference type="InterPro" id="IPR027417">
    <property type="entry name" value="P-loop_NTPase"/>
</dbReference>
<dbReference type="EMBL" id="JACFXV010000013">
    <property type="protein sequence ID" value="MBA5775643.1"/>
    <property type="molecule type" value="Genomic_DNA"/>
</dbReference>
<feature type="domain" description="Endonuclease GajA/Old nuclease/RecF-like AAA" evidence="2">
    <location>
        <begin position="1"/>
        <end position="52"/>
    </location>
</feature>
<feature type="region of interest" description="Disordered" evidence="1">
    <location>
        <begin position="611"/>
        <end position="630"/>
    </location>
</feature>
<dbReference type="RefSeq" id="WP_182161297.1">
    <property type="nucleotide sequence ID" value="NZ_JACFXV010000013.1"/>
</dbReference>
<dbReference type="InterPro" id="IPR034139">
    <property type="entry name" value="TOPRIM_OLD"/>
</dbReference>
<dbReference type="PANTHER" id="PTHR43581">
    <property type="entry name" value="ATP/GTP PHOSPHATASE"/>
    <property type="match status" value="1"/>
</dbReference>
<protein>
    <submittedName>
        <fullName evidence="4">AAA family ATPase</fullName>
    </submittedName>
</protein>
<dbReference type="PANTHER" id="PTHR43581:SF4">
    <property type="entry name" value="ATP_GTP PHOSPHATASE"/>
    <property type="match status" value="1"/>
</dbReference>
<evidence type="ECO:0000259" key="2">
    <source>
        <dbReference type="Pfam" id="PF13175"/>
    </source>
</evidence>
<name>A0A839A7Z2_9HYPH</name>
<feature type="compositionally biased region" description="Low complexity" evidence="1">
    <location>
        <begin position="618"/>
        <end position="630"/>
    </location>
</feature>
<reference evidence="4 5" key="1">
    <citation type="submission" date="2020-07" db="EMBL/GenBank/DDBJ databases">
        <title>Stappia sp., F7233, whole genome shotgun sequencing project.</title>
        <authorList>
            <person name="Jiang S."/>
            <person name="Liu Z.W."/>
            <person name="Du Z.J."/>
        </authorList>
    </citation>
    <scope>NUCLEOTIDE SEQUENCE [LARGE SCALE GENOMIC DNA]</scope>
    <source>
        <strain evidence="4 5">F7233</strain>
    </source>
</reference>
<dbReference type="Pfam" id="PF20469">
    <property type="entry name" value="OLD-like_TOPRIM"/>
    <property type="match status" value="1"/>
</dbReference>
<gene>
    <name evidence="4" type="ORF">H2509_00730</name>
</gene>
<organism evidence="4 5">
    <name type="scientific">Stappia albiluteola</name>
    <dbReference type="NCBI Taxonomy" id="2758565"/>
    <lineage>
        <taxon>Bacteria</taxon>
        <taxon>Pseudomonadati</taxon>
        <taxon>Pseudomonadota</taxon>
        <taxon>Alphaproteobacteria</taxon>
        <taxon>Hyphomicrobiales</taxon>
        <taxon>Stappiaceae</taxon>
        <taxon>Stappia</taxon>
    </lineage>
</organism>
<feature type="domain" description="Endonuclease GajA/Old nuclease/RecF-like AAA" evidence="2">
    <location>
        <begin position="312"/>
        <end position="383"/>
    </location>
</feature>
<dbReference type="Gene3D" id="3.40.50.300">
    <property type="entry name" value="P-loop containing nucleotide triphosphate hydrolases"/>
    <property type="match status" value="2"/>
</dbReference>
<evidence type="ECO:0000313" key="5">
    <source>
        <dbReference type="Proteomes" id="UP000541109"/>
    </source>
</evidence>
<sequence length="630" mass="68766">MRVCRLSVANFRGVKAATILLPKHAVLIGDNNTGKTTLLEALDLVLGPDRLNRQPPIDEHDFFRGKYLGAGTEPADAGAEGAGAEANAAQPEAPGDGGADGADGVVAAVGEEAPRIEIEVAIADLTEEQKARFGDYTEFWDAATDTFYEEANPAGVDAAHITEALRVTFHGWYDPEEDDFEGRTYFTRSLAESDNPVPFSKKDKQVCGFLYLRSLRTGSRALSLERGSLLDIILRLKEVRPQMWEDTLATLAGYSVASDPELGISGVLESINTALKKYVPKEWGIEPHLKVSNLTREHLRKVITAFIATGEGSHAAPFYRQGTGTINMLVLAMLSQIAEDKQNVIFAMEEPETAIPPYAQKRIVHEIRKLASQTIFTSHSPYVLEEFALDETVVLGRDANGVLAKRVIALPDSVKPKRYRQEFRTRFCEGLLARRILVAEGATEAAAFPVVCRRLSELKPNTYSSLEALGVCTIDAGSQNSIPDMAKLYRELGRRVFAICDKQEAANKALIEAQVELLLMHDEKGFEDLVLKNTTQEALKRFAKLIDWPPHLTAKYPDLEASATEALRDYFGWTKANWGIADFLAQCSEAEIPAWLREACVAIKDTCAPGPAGGGGEAPVEPGAGADAAH</sequence>
<proteinExistence type="predicted"/>
<feature type="compositionally biased region" description="Low complexity" evidence="1">
    <location>
        <begin position="74"/>
        <end position="94"/>
    </location>
</feature>
<dbReference type="AlphaFoldDB" id="A0A839A7Z2"/>
<feature type="domain" description="OLD protein-like TOPRIM" evidence="3">
    <location>
        <begin position="431"/>
        <end position="501"/>
    </location>
</feature>
<dbReference type="SUPFAM" id="SSF52540">
    <property type="entry name" value="P-loop containing nucleoside triphosphate hydrolases"/>
    <property type="match status" value="1"/>
</dbReference>
<evidence type="ECO:0000259" key="3">
    <source>
        <dbReference type="Pfam" id="PF20469"/>
    </source>
</evidence>
<feature type="region of interest" description="Disordered" evidence="1">
    <location>
        <begin position="74"/>
        <end position="103"/>
    </location>
</feature>
<dbReference type="InterPro" id="IPR041685">
    <property type="entry name" value="AAA_GajA/Old/RecF-like"/>
</dbReference>
<dbReference type="Proteomes" id="UP000541109">
    <property type="component" value="Unassembled WGS sequence"/>
</dbReference>
<evidence type="ECO:0000313" key="4">
    <source>
        <dbReference type="EMBL" id="MBA5775643.1"/>
    </source>
</evidence>
<dbReference type="Pfam" id="PF13175">
    <property type="entry name" value="AAA_15"/>
    <property type="match status" value="2"/>
</dbReference>
<keyword evidence="5" id="KW-1185">Reference proteome</keyword>
<dbReference type="InterPro" id="IPR051396">
    <property type="entry name" value="Bact_Antivir_Def_Nuclease"/>
</dbReference>
<evidence type="ECO:0000256" key="1">
    <source>
        <dbReference type="SAM" id="MobiDB-lite"/>
    </source>
</evidence>